<evidence type="ECO:0000313" key="3">
    <source>
        <dbReference type="Proteomes" id="UP000274920"/>
    </source>
</evidence>
<dbReference type="RefSeq" id="WP_125126131.1">
    <property type="nucleotide sequence ID" value="NZ_RHJS01000002.1"/>
</dbReference>
<proteinExistence type="predicted"/>
<dbReference type="AlphaFoldDB" id="A0A3R8LVQ6"/>
<dbReference type="SUPFAM" id="SSF53448">
    <property type="entry name" value="Nucleotide-diphospho-sugar transferases"/>
    <property type="match status" value="1"/>
</dbReference>
<sequence>MDQKQYEYNPGRVSVVTPVYNGETHLSYMLDSILSQTYPDMEMILVDDGSSDGTVKVAKSYCEKFAAKGYGYRIVQAEHRNASAAINQGLPFVSGEYLIWPDSDDCLEPESVKRRVEFLQKYPRYECVRSLSYYFDAETGKRSDKADEQRGDTAKQDLFWDILSSKTFVCCGCYMLRTKAFFEVYPKRRIPEYDVGQNFQMLLPFMYRHKCPTLEEELYGVAMREGSHSRTALTQAQEEKKYRDYEKLVDDIAKNCRITDREERKQILCWKARRRYKLALKYGRKKAAARALLWLHRCGGFSAGEALEEIVWLYFVNGWVEENVYPIYLKIVGRK</sequence>
<evidence type="ECO:0000313" key="2">
    <source>
        <dbReference type="EMBL" id="RRK30284.1"/>
    </source>
</evidence>
<name>A0A3R8LVQ6_9FIRM</name>
<keyword evidence="2" id="KW-0808">Transferase</keyword>
<dbReference type="InterPro" id="IPR029044">
    <property type="entry name" value="Nucleotide-diphossugar_trans"/>
</dbReference>
<accession>A0A3R8LVQ6</accession>
<keyword evidence="3" id="KW-1185">Reference proteome</keyword>
<dbReference type="InterPro" id="IPR001173">
    <property type="entry name" value="Glyco_trans_2-like"/>
</dbReference>
<dbReference type="PANTHER" id="PTHR22916">
    <property type="entry name" value="GLYCOSYLTRANSFERASE"/>
    <property type="match status" value="1"/>
</dbReference>
<comment type="caution">
    <text evidence="2">The sequence shown here is derived from an EMBL/GenBank/DDBJ whole genome shotgun (WGS) entry which is preliminary data.</text>
</comment>
<dbReference type="Proteomes" id="UP000274920">
    <property type="component" value="Unassembled WGS sequence"/>
</dbReference>
<reference evidence="2" key="1">
    <citation type="submission" date="2018-10" db="EMBL/GenBank/DDBJ databases">
        <title>Schaedlerella arabinophila gen. nov. sp. nov., isolated from the mouse intestinal tract and comparative analysis with the genome of the closely related altered Schaedler flora strain ASF502.</title>
        <authorList>
            <person name="Miyake S."/>
            <person name="Soh M."/>
            <person name="Seedorf H."/>
        </authorList>
    </citation>
    <scope>NUCLEOTIDE SEQUENCE [LARGE SCALE GENOMIC DNA]</scope>
    <source>
        <strain evidence="2">DSM 106076</strain>
    </source>
</reference>
<evidence type="ECO:0000259" key="1">
    <source>
        <dbReference type="Pfam" id="PF00535"/>
    </source>
</evidence>
<dbReference type="Gene3D" id="3.90.550.10">
    <property type="entry name" value="Spore Coat Polysaccharide Biosynthesis Protein SpsA, Chain A"/>
    <property type="match status" value="1"/>
</dbReference>
<dbReference type="CDD" id="cd00761">
    <property type="entry name" value="Glyco_tranf_GTA_type"/>
    <property type="match status" value="1"/>
</dbReference>
<dbReference type="GO" id="GO:0016758">
    <property type="term" value="F:hexosyltransferase activity"/>
    <property type="evidence" value="ECO:0007669"/>
    <property type="project" value="UniProtKB-ARBA"/>
</dbReference>
<dbReference type="EMBL" id="RHJS01000002">
    <property type="protein sequence ID" value="RRK30284.1"/>
    <property type="molecule type" value="Genomic_DNA"/>
</dbReference>
<dbReference type="Pfam" id="PF00535">
    <property type="entry name" value="Glycos_transf_2"/>
    <property type="match status" value="1"/>
</dbReference>
<gene>
    <name evidence="2" type="ORF">EBB54_02000</name>
</gene>
<organism evidence="2 3">
    <name type="scientific">Schaedlerella arabinosiphila</name>
    <dbReference type="NCBI Taxonomy" id="2044587"/>
    <lineage>
        <taxon>Bacteria</taxon>
        <taxon>Bacillati</taxon>
        <taxon>Bacillota</taxon>
        <taxon>Clostridia</taxon>
        <taxon>Lachnospirales</taxon>
        <taxon>Lachnospiraceae</taxon>
        <taxon>Schaedlerella</taxon>
    </lineage>
</organism>
<dbReference type="PANTHER" id="PTHR22916:SF3">
    <property type="entry name" value="UDP-GLCNAC:BETAGAL BETA-1,3-N-ACETYLGLUCOSAMINYLTRANSFERASE-LIKE PROTEIN 1"/>
    <property type="match status" value="1"/>
</dbReference>
<feature type="domain" description="Glycosyltransferase 2-like" evidence="1">
    <location>
        <begin position="14"/>
        <end position="181"/>
    </location>
</feature>
<protein>
    <submittedName>
        <fullName evidence="2">Glycosyltransferase family 2 protein</fullName>
    </submittedName>
</protein>